<accession>A0A4C2EBT5</accession>
<dbReference type="GO" id="GO:0045944">
    <property type="term" value="P:positive regulation of transcription by RNA polymerase II"/>
    <property type="evidence" value="ECO:0007669"/>
    <property type="project" value="TreeGrafter"/>
</dbReference>
<keyword evidence="2" id="KW-0678">Repressor</keyword>
<feature type="compositionally biased region" description="Polar residues" evidence="10">
    <location>
        <begin position="69"/>
        <end position="79"/>
    </location>
</feature>
<evidence type="ECO:0000256" key="2">
    <source>
        <dbReference type="ARBA" id="ARBA00022491"/>
    </source>
</evidence>
<evidence type="ECO:0000256" key="4">
    <source>
        <dbReference type="ARBA" id="ARBA00022737"/>
    </source>
</evidence>
<evidence type="ECO:0000256" key="8">
    <source>
        <dbReference type="ARBA" id="ARBA00038089"/>
    </source>
</evidence>
<feature type="region of interest" description="Disordered" evidence="10">
    <location>
        <begin position="464"/>
        <end position="483"/>
    </location>
</feature>
<feature type="compositionally biased region" description="Basic residues" evidence="10">
    <location>
        <begin position="181"/>
        <end position="197"/>
    </location>
</feature>
<dbReference type="InterPro" id="IPR050806">
    <property type="entry name" value="pacC/RIM101"/>
</dbReference>
<feature type="compositionally biased region" description="Basic and acidic residues" evidence="10">
    <location>
        <begin position="465"/>
        <end position="474"/>
    </location>
</feature>
<dbReference type="GO" id="GO:0005634">
    <property type="term" value="C:nucleus"/>
    <property type="evidence" value="ECO:0007669"/>
    <property type="project" value="UniProtKB-SubCell"/>
</dbReference>
<dbReference type="SMART" id="SM00355">
    <property type="entry name" value="ZnF_C2H2"/>
    <property type="match status" value="3"/>
</dbReference>
<dbReference type="InterPro" id="IPR036236">
    <property type="entry name" value="Znf_C2H2_sf"/>
</dbReference>
<dbReference type="PROSITE" id="PS50157">
    <property type="entry name" value="ZINC_FINGER_C2H2_2"/>
    <property type="match status" value="3"/>
</dbReference>
<name>A0A4C2EBT5_9SACH</name>
<comment type="subcellular location">
    <subcellularLocation>
        <location evidence="1">Nucleus</location>
    </subcellularLocation>
</comment>
<evidence type="ECO:0000256" key="10">
    <source>
        <dbReference type="SAM" id="MobiDB-lite"/>
    </source>
</evidence>
<comment type="similarity">
    <text evidence="8">Belongs to the pacC/RIM101 family.</text>
</comment>
<dbReference type="InterPro" id="IPR013087">
    <property type="entry name" value="Znf_C2H2_type"/>
</dbReference>
<dbReference type="Gene3D" id="3.30.160.60">
    <property type="entry name" value="Classic Zinc Finger"/>
    <property type="match status" value="2"/>
</dbReference>
<dbReference type="OrthoDB" id="6155966at2759"/>
<dbReference type="PANTHER" id="PTHR47257">
    <property type="entry name" value="PH-RESPONSE TRANSCRIPTION FACTOR PACC/RIM101"/>
    <property type="match status" value="1"/>
</dbReference>
<proteinExistence type="inferred from homology"/>
<dbReference type="EMBL" id="BIMX01000038">
    <property type="protein sequence ID" value="GCF01615.1"/>
    <property type="molecule type" value="Genomic_DNA"/>
</dbReference>
<keyword evidence="6" id="KW-0862">Zinc</keyword>
<reference evidence="12 13" key="1">
    <citation type="submission" date="2019-01" db="EMBL/GenBank/DDBJ databases">
        <title>Draft Genome Sequencing of Zygosaccharomyces mellis Ca-7.</title>
        <authorList>
            <person name="Shiwa Y."/>
            <person name="Kanesaki Y."/>
            <person name="Ishige T."/>
            <person name="Mura K."/>
            <person name="Hori T."/>
            <person name="Tamura T."/>
        </authorList>
    </citation>
    <scope>NUCLEOTIDE SEQUENCE [LARGE SCALE GENOMIC DNA]</scope>
    <source>
        <strain evidence="12 13">Ca-7</strain>
    </source>
</reference>
<evidence type="ECO:0000256" key="7">
    <source>
        <dbReference type="ARBA" id="ARBA00023242"/>
    </source>
</evidence>
<keyword evidence="7" id="KW-0539">Nucleus</keyword>
<feature type="region of interest" description="Disordered" evidence="10">
    <location>
        <begin position="1"/>
        <end position="79"/>
    </location>
</feature>
<evidence type="ECO:0000256" key="9">
    <source>
        <dbReference type="PROSITE-ProRule" id="PRU00042"/>
    </source>
</evidence>
<dbReference type="AlphaFoldDB" id="A0A4C2EBT5"/>
<evidence type="ECO:0000259" key="11">
    <source>
        <dbReference type="PROSITE" id="PS50157"/>
    </source>
</evidence>
<organism evidence="12 13">
    <name type="scientific">Zygosaccharomyces mellis</name>
    <dbReference type="NCBI Taxonomy" id="42258"/>
    <lineage>
        <taxon>Eukaryota</taxon>
        <taxon>Fungi</taxon>
        <taxon>Dikarya</taxon>
        <taxon>Ascomycota</taxon>
        <taxon>Saccharomycotina</taxon>
        <taxon>Saccharomycetes</taxon>
        <taxon>Saccharomycetales</taxon>
        <taxon>Saccharomycetaceae</taxon>
        <taxon>Zygosaccharomyces</taxon>
    </lineage>
</organism>
<evidence type="ECO:0000313" key="13">
    <source>
        <dbReference type="Proteomes" id="UP000301737"/>
    </source>
</evidence>
<comment type="caution">
    <text evidence="12">The sequence shown here is derived from an EMBL/GenBank/DDBJ whole genome shotgun (WGS) entry which is preliminary data.</text>
</comment>
<evidence type="ECO:0000256" key="3">
    <source>
        <dbReference type="ARBA" id="ARBA00022723"/>
    </source>
</evidence>
<keyword evidence="5 9" id="KW-0863">Zinc-finger</keyword>
<gene>
    <name evidence="12" type="ORF">ZYGM_000531</name>
</gene>
<dbReference type="PANTHER" id="PTHR47257:SF1">
    <property type="entry name" value="PH-RESPONSE TRANSCRIPTION FACTOR PACC_RIM101"/>
    <property type="match status" value="1"/>
</dbReference>
<dbReference type="Proteomes" id="UP000301737">
    <property type="component" value="Unassembled WGS sequence"/>
</dbReference>
<feature type="compositionally biased region" description="Low complexity" evidence="10">
    <location>
        <begin position="35"/>
        <end position="51"/>
    </location>
</feature>
<keyword evidence="3" id="KW-0479">Metal-binding</keyword>
<keyword evidence="4" id="KW-0677">Repeat</keyword>
<evidence type="ECO:0000256" key="6">
    <source>
        <dbReference type="ARBA" id="ARBA00022833"/>
    </source>
</evidence>
<dbReference type="SUPFAM" id="SSF57667">
    <property type="entry name" value="beta-beta-alpha zinc fingers"/>
    <property type="match status" value="2"/>
</dbReference>
<feature type="domain" description="C2H2-type" evidence="11">
    <location>
        <begin position="153"/>
        <end position="180"/>
    </location>
</feature>
<dbReference type="GO" id="GO:0008270">
    <property type="term" value="F:zinc ion binding"/>
    <property type="evidence" value="ECO:0007669"/>
    <property type="project" value="UniProtKB-KW"/>
</dbReference>
<feature type="domain" description="C2H2-type" evidence="11">
    <location>
        <begin position="87"/>
        <end position="117"/>
    </location>
</feature>
<feature type="domain" description="C2H2-type" evidence="11">
    <location>
        <begin position="123"/>
        <end position="152"/>
    </location>
</feature>
<dbReference type="PROSITE" id="PS00028">
    <property type="entry name" value="ZINC_FINGER_C2H2_1"/>
    <property type="match status" value="2"/>
</dbReference>
<feature type="compositionally biased region" description="Polar residues" evidence="10">
    <location>
        <begin position="9"/>
        <end position="19"/>
    </location>
</feature>
<dbReference type="FunFam" id="3.30.160.60:FF:000100">
    <property type="entry name" value="Zinc finger 45-like"/>
    <property type="match status" value="1"/>
</dbReference>
<dbReference type="Pfam" id="PF00096">
    <property type="entry name" value="zf-C2H2"/>
    <property type="match status" value="1"/>
</dbReference>
<evidence type="ECO:0000256" key="5">
    <source>
        <dbReference type="ARBA" id="ARBA00022771"/>
    </source>
</evidence>
<evidence type="ECO:0000256" key="1">
    <source>
        <dbReference type="ARBA" id="ARBA00004123"/>
    </source>
</evidence>
<keyword evidence="13" id="KW-1185">Reference proteome</keyword>
<feature type="compositionally biased region" description="Low complexity" evidence="10">
    <location>
        <begin position="211"/>
        <end position="220"/>
    </location>
</feature>
<evidence type="ECO:0000313" key="12">
    <source>
        <dbReference type="EMBL" id="GCF01615.1"/>
    </source>
</evidence>
<protein>
    <recommendedName>
        <fullName evidence="11">C2H2-type domain-containing protein</fullName>
    </recommendedName>
</protein>
<sequence>MVLLKDILNQDTSEANNSKMPPDISTENFKKRSASLPSPNFSGTSSSNGNSDSDDEGAKCKLGVPPSMSHVTTPQSGTPSSTEEEHFFCKWDQCGKVFNQPELLYHHLCQDHVGRKSQRNLQLACKWGECNVKTEKRDHITSHLRVHVPLKPFDCSRCSKKFKRPQDLKKHLKVHAESHISVKKRRGPKLGSKRVQKKQKEELDIARSRFSSTSSSISSPSPTPDKNYSLPTLPRISFQQLISNEIPSYEPVYTQQLGTKLRTVLPSLGEEEALPRSPPSTTQHAAGFFSTLSKNMSSSLPNQAAKQPIMATTGVPAVQPGFKHSSYPKVYQLPPIGLPPADVPSEKVSAASLPSLRPAPVLNSRYNNFERLPHFNTIGQYFSSNQKNSGSTSTDEEYLLEKISSLSVEANDYNEDDDEESQDILESLEIVNIIRDYLLCSLIEQEFEDENMGQELNQENFSKLSEARKPETHNLSRYPQVVI</sequence>
<feature type="region of interest" description="Disordered" evidence="10">
    <location>
        <begin position="178"/>
        <end position="230"/>
    </location>
</feature>
<feature type="compositionally biased region" description="Basic and acidic residues" evidence="10">
    <location>
        <begin position="198"/>
        <end position="207"/>
    </location>
</feature>